<dbReference type="AlphaFoldDB" id="A0A316FIV3"/>
<evidence type="ECO:0008006" key="3">
    <source>
        <dbReference type="Google" id="ProtNLM"/>
    </source>
</evidence>
<protein>
    <recommendedName>
        <fullName evidence="3">Flavin reductase</fullName>
    </recommendedName>
</protein>
<accession>A0A316FIV3</accession>
<reference evidence="1 2" key="1">
    <citation type="submission" date="2018-05" db="EMBL/GenBank/DDBJ databases">
        <title>Genomic Encyclopedia of Archaeal and Bacterial Type Strains, Phase II (KMG-II): from individual species to whole genera.</title>
        <authorList>
            <person name="Goeker M."/>
        </authorList>
    </citation>
    <scope>NUCLEOTIDE SEQUENCE [LARGE SCALE GENOMIC DNA]</scope>
    <source>
        <strain evidence="1 2">DSM 45184</strain>
    </source>
</reference>
<evidence type="ECO:0000313" key="1">
    <source>
        <dbReference type="EMBL" id="PWK48213.1"/>
    </source>
</evidence>
<sequence length="76" mass="8811">MAQPSPVTVHTPHRPSWDCLVCHEPWPCDPARDELRADHDHVQVAVYMWQQLEDAVHDLPPAPAVVFFERFIKWTG</sequence>
<keyword evidence="2" id="KW-1185">Reference proteome</keyword>
<name>A0A316FIV3_9ACTN</name>
<dbReference type="EMBL" id="QGGR01000006">
    <property type="protein sequence ID" value="PWK48213.1"/>
    <property type="molecule type" value="Genomic_DNA"/>
</dbReference>
<evidence type="ECO:0000313" key="2">
    <source>
        <dbReference type="Proteomes" id="UP000245697"/>
    </source>
</evidence>
<organism evidence="1 2">
    <name type="scientific">Actinoplanes xinjiangensis</name>
    <dbReference type="NCBI Taxonomy" id="512350"/>
    <lineage>
        <taxon>Bacteria</taxon>
        <taxon>Bacillati</taxon>
        <taxon>Actinomycetota</taxon>
        <taxon>Actinomycetes</taxon>
        <taxon>Micromonosporales</taxon>
        <taxon>Micromonosporaceae</taxon>
        <taxon>Actinoplanes</taxon>
    </lineage>
</organism>
<dbReference type="Proteomes" id="UP000245697">
    <property type="component" value="Unassembled WGS sequence"/>
</dbReference>
<gene>
    <name evidence="1" type="ORF">BC793_106243</name>
</gene>
<proteinExistence type="predicted"/>
<comment type="caution">
    <text evidence="1">The sequence shown here is derived from an EMBL/GenBank/DDBJ whole genome shotgun (WGS) entry which is preliminary data.</text>
</comment>